<dbReference type="AlphaFoldDB" id="W1VL58"/>
<proteinExistence type="predicted"/>
<name>W1VL58_9ACTO</name>
<gene>
    <name evidence="1" type="ORF">Q605_AUC00609G0001</name>
</gene>
<sequence length="24" mass="2569">MVAGLKAQAVRRISTRAKPSEVSI</sequence>
<dbReference type="EMBL" id="AZLV01000609">
    <property type="protein sequence ID" value="ETJ04804.1"/>
    <property type="molecule type" value="Genomic_DNA"/>
</dbReference>
<evidence type="ECO:0000313" key="1">
    <source>
        <dbReference type="EMBL" id="ETJ04804.1"/>
    </source>
</evidence>
<feature type="non-terminal residue" evidence="1">
    <location>
        <position position="24"/>
    </location>
</feature>
<comment type="caution">
    <text evidence="1">The sequence shown here is derived from an EMBL/GenBank/DDBJ whole genome shotgun (WGS) entry which is preliminary data.</text>
</comment>
<evidence type="ECO:0000313" key="2">
    <source>
        <dbReference type="Proteomes" id="UP000018852"/>
    </source>
</evidence>
<reference evidence="1 2" key="1">
    <citation type="submission" date="2013-12" db="EMBL/GenBank/DDBJ databases">
        <title>A Varibaculum cambriense genome reconstructed from a premature infant gut community with otherwise low bacterial novelty that shifts toward anaerobic metabolism during the third week of life.</title>
        <authorList>
            <person name="Brown C.T."/>
            <person name="Sharon I."/>
            <person name="Thomas B.C."/>
            <person name="Castelle C.J."/>
            <person name="Morowitz M.J."/>
            <person name="Banfield J.F."/>
        </authorList>
    </citation>
    <scope>NUCLEOTIDE SEQUENCE [LARGE SCALE GENOMIC DNA]</scope>
    <source>
        <strain evidence="2">DORA_12</strain>
    </source>
</reference>
<accession>W1VL58</accession>
<protein>
    <submittedName>
        <fullName evidence="1">Uncharacterized protein</fullName>
    </submittedName>
</protein>
<dbReference type="Proteomes" id="UP000018852">
    <property type="component" value="Unassembled WGS sequence"/>
</dbReference>
<organism evidence="1 2">
    <name type="scientific">Actinomyces urogenitalis DORA_12</name>
    <dbReference type="NCBI Taxonomy" id="1403939"/>
    <lineage>
        <taxon>Bacteria</taxon>
        <taxon>Bacillati</taxon>
        <taxon>Actinomycetota</taxon>
        <taxon>Actinomycetes</taxon>
        <taxon>Actinomycetales</taxon>
        <taxon>Actinomycetaceae</taxon>
        <taxon>Actinomyces</taxon>
    </lineage>
</organism>